<dbReference type="InterPro" id="IPR050951">
    <property type="entry name" value="Retrovirus_Pol_polyprotein"/>
</dbReference>
<organism evidence="3 4">
    <name type="scientific">Priapulus caudatus</name>
    <name type="common">Priapulid worm</name>
    <dbReference type="NCBI Taxonomy" id="37621"/>
    <lineage>
        <taxon>Eukaryota</taxon>
        <taxon>Metazoa</taxon>
        <taxon>Ecdysozoa</taxon>
        <taxon>Scalidophora</taxon>
        <taxon>Priapulida</taxon>
        <taxon>Priapulimorpha</taxon>
        <taxon>Priapulimorphida</taxon>
        <taxon>Priapulidae</taxon>
        <taxon>Priapulus</taxon>
    </lineage>
</organism>
<evidence type="ECO:0000256" key="1">
    <source>
        <dbReference type="SAM" id="MobiDB-lite"/>
    </source>
</evidence>
<dbReference type="PANTHER" id="PTHR37984:SF7">
    <property type="entry name" value="INTEGRASE CATALYTIC DOMAIN-CONTAINING PROTEIN"/>
    <property type="match status" value="1"/>
</dbReference>
<dbReference type="InterPro" id="IPR012337">
    <property type="entry name" value="RNaseH-like_sf"/>
</dbReference>
<dbReference type="Gene3D" id="3.30.420.10">
    <property type="entry name" value="Ribonuclease H-like superfamily/Ribonuclease H"/>
    <property type="match status" value="1"/>
</dbReference>
<dbReference type="PANTHER" id="PTHR37984">
    <property type="entry name" value="PROTEIN CBG26694"/>
    <property type="match status" value="1"/>
</dbReference>
<evidence type="ECO:0000313" key="3">
    <source>
        <dbReference type="Proteomes" id="UP000695022"/>
    </source>
</evidence>
<feature type="domain" description="Integrase catalytic" evidence="2">
    <location>
        <begin position="73"/>
        <end position="178"/>
    </location>
</feature>
<feature type="compositionally biased region" description="Basic residues" evidence="1">
    <location>
        <begin position="190"/>
        <end position="199"/>
    </location>
</feature>
<accession>A0ABM1ETT0</accession>
<feature type="region of interest" description="Disordered" evidence="1">
    <location>
        <begin position="190"/>
        <end position="209"/>
    </location>
</feature>
<feature type="region of interest" description="Disordered" evidence="1">
    <location>
        <begin position="278"/>
        <end position="300"/>
    </location>
</feature>
<protein>
    <submittedName>
        <fullName evidence="4">Endogenous retrovirus group K member 6 Pol protein-like</fullName>
    </submittedName>
</protein>
<dbReference type="InterPro" id="IPR036397">
    <property type="entry name" value="RNaseH_sf"/>
</dbReference>
<dbReference type="GeneID" id="106815626"/>
<dbReference type="Proteomes" id="UP000695022">
    <property type="component" value="Unplaced"/>
</dbReference>
<keyword evidence="3" id="KW-1185">Reference proteome</keyword>
<dbReference type="SUPFAM" id="SSF53098">
    <property type="entry name" value="Ribonuclease H-like"/>
    <property type="match status" value="1"/>
</dbReference>
<evidence type="ECO:0000313" key="4">
    <source>
        <dbReference type="RefSeq" id="XP_014675601.1"/>
    </source>
</evidence>
<sequence length="321" mass="36425">MKNTGNSDIDIEVQAYIDEVKSTTSVSESRMKKIQDEMQKDADLQLLLILIPKKLRSEMLKKIHVGDLGIEKHGVPEEVFGDNGPCYDSAEFKQFSEDWGFRHTTSSPRYPKSNGLAERTVQTVKNIIRKSKESGEDPQLGLLAYRSTPMENGYSPAQMLMGRRIRTNLPIRTNLLETNTRQRVVKKKVLSQKKQKHYHDRGTKQLPALEPGSRVRVLSDDGKIWREKGVVIREVANRSFMIQTDRGSDLRRNRSVLLKTNEPLPRPEVEMSTQKLQGETTQQQSGIPVESSTPNTVGDSQPTCITRTGREIIMPQQLIEA</sequence>
<name>A0ABM1ETT0_PRICU</name>
<evidence type="ECO:0000259" key="2">
    <source>
        <dbReference type="PROSITE" id="PS50994"/>
    </source>
</evidence>
<dbReference type="PROSITE" id="PS50994">
    <property type="entry name" value="INTEGRASE"/>
    <property type="match status" value="1"/>
</dbReference>
<dbReference type="RefSeq" id="XP_014675601.1">
    <property type="nucleotide sequence ID" value="XM_014820115.1"/>
</dbReference>
<dbReference type="InterPro" id="IPR001584">
    <property type="entry name" value="Integrase_cat-core"/>
</dbReference>
<reference evidence="4" key="1">
    <citation type="submission" date="2025-08" db="UniProtKB">
        <authorList>
            <consortium name="RefSeq"/>
        </authorList>
    </citation>
    <scope>IDENTIFICATION</scope>
</reference>
<proteinExistence type="predicted"/>
<gene>
    <name evidence="4" type="primary">LOC106815626</name>
</gene>